<sequence length="126" mass="14436">MSIIHPFCINLNDVISIVTSNDQWRLPEDVFQKAKYDSINFNDDEIPNNLKEFNIVHYVALLNASSFFLVQHGEKDAIISLSKLKIANSIKKIISNEPEIVFKTDTKFDDSEFSNLLIDAFKSKLN</sequence>
<organism evidence="1 2">
    <name type="scientific">Tritrichomonas musculus</name>
    <dbReference type="NCBI Taxonomy" id="1915356"/>
    <lineage>
        <taxon>Eukaryota</taxon>
        <taxon>Metamonada</taxon>
        <taxon>Parabasalia</taxon>
        <taxon>Tritrichomonadida</taxon>
        <taxon>Tritrichomonadidae</taxon>
        <taxon>Tritrichomonas</taxon>
    </lineage>
</organism>
<protein>
    <submittedName>
        <fullName evidence="1">Uncharacterized protein</fullName>
    </submittedName>
</protein>
<gene>
    <name evidence="1" type="ORF">M9Y10_027189</name>
</gene>
<dbReference type="EMBL" id="JAPFFF010000041">
    <property type="protein sequence ID" value="KAK8841565.1"/>
    <property type="molecule type" value="Genomic_DNA"/>
</dbReference>
<comment type="caution">
    <text evidence="1">The sequence shown here is derived from an EMBL/GenBank/DDBJ whole genome shotgun (WGS) entry which is preliminary data.</text>
</comment>
<name>A0ABR2H848_9EUKA</name>
<proteinExistence type="predicted"/>
<keyword evidence="2" id="KW-1185">Reference proteome</keyword>
<evidence type="ECO:0000313" key="2">
    <source>
        <dbReference type="Proteomes" id="UP001470230"/>
    </source>
</evidence>
<accession>A0ABR2H848</accession>
<dbReference type="Proteomes" id="UP001470230">
    <property type="component" value="Unassembled WGS sequence"/>
</dbReference>
<evidence type="ECO:0000313" key="1">
    <source>
        <dbReference type="EMBL" id="KAK8841565.1"/>
    </source>
</evidence>
<reference evidence="1 2" key="1">
    <citation type="submission" date="2024-04" db="EMBL/GenBank/DDBJ databases">
        <title>Tritrichomonas musculus Genome.</title>
        <authorList>
            <person name="Alves-Ferreira E."/>
            <person name="Grigg M."/>
            <person name="Lorenzi H."/>
            <person name="Galac M."/>
        </authorList>
    </citation>
    <scope>NUCLEOTIDE SEQUENCE [LARGE SCALE GENOMIC DNA]</scope>
    <source>
        <strain evidence="1 2">EAF2021</strain>
    </source>
</reference>